<keyword evidence="4 8" id="KW-0812">Transmembrane</keyword>
<dbReference type="PROSITE" id="PS00217">
    <property type="entry name" value="SUGAR_TRANSPORT_2"/>
    <property type="match status" value="1"/>
</dbReference>
<feature type="transmembrane region" description="Helical" evidence="8">
    <location>
        <begin position="179"/>
        <end position="200"/>
    </location>
</feature>
<dbReference type="FunFam" id="1.20.1250.20:FF:000078">
    <property type="entry name" value="MFS maltose transporter, putative"/>
    <property type="match status" value="1"/>
</dbReference>
<proteinExistence type="inferred from homology"/>
<comment type="similarity">
    <text evidence="2 7">Belongs to the major facilitator superfamily. Sugar transporter (TC 2.A.1.1) family.</text>
</comment>
<dbReference type="InterPro" id="IPR020846">
    <property type="entry name" value="MFS_dom"/>
</dbReference>
<evidence type="ECO:0000256" key="6">
    <source>
        <dbReference type="ARBA" id="ARBA00023136"/>
    </source>
</evidence>
<keyword evidence="3 7" id="KW-0813">Transport</keyword>
<dbReference type="InterPro" id="IPR005829">
    <property type="entry name" value="Sugar_transporter_CS"/>
</dbReference>
<dbReference type="InterPro" id="IPR050360">
    <property type="entry name" value="MFS_Sugar_Transporters"/>
</dbReference>
<comment type="subcellular location">
    <subcellularLocation>
        <location evidence="1">Membrane</location>
        <topology evidence="1">Multi-pass membrane protein</topology>
    </subcellularLocation>
</comment>
<evidence type="ECO:0000256" key="2">
    <source>
        <dbReference type="ARBA" id="ARBA00010992"/>
    </source>
</evidence>
<comment type="caution">
    <text evidence="10">The sequence shown here is derived from an EMBL/GenBank/DDBJ whole genome shotgun (WGS) entry which is preliminary data.</text>
</comment>
<feature type="transmembrane region" description="Helical" evidence="8">
    <location>
        <begin position="356"/>
        <end position="375"/>
    </location>
</feature>
<dbReference type="GO" id="GO:0005351">
    <property type="term" value="F:carbohydrate:proton symporter activity"/>
    <property type="evidence" value="ECO:0007669"/>
    <property type="project" value="TreeGrafter"/>
</dbReference>
<evidence type="ECO:0000313" key="10">
    <source>
        <dbReference type="EMBL" id="KAG0645750.1"/>
    </source>
</evidence>
<evidence type="ECO:0000256" key="4">
    <source>
        <dbReference type="ARBA" id="ARBA00022692"/>
    </source>
</evidence>
<feature type="transmembrane region" description="Helical" evidence="8">
    <location>
        <begin position="126"/>
        <end position="145"/>
    </location>
</feature>
<dbReference type="InterPro" id="IPR036259">
    <property type="entry name" value="MFS_trans_sf"/>
</dbReference>
<evidence type="ECO:0000256" key="8">
    <source>
        <dbReference type="SAM" id="Phobius"/>
    </source>
</evidence>
<organism evidence="10 11">
    <name type="scientific">Hyphodiscus hymeniophilus</name>
    <dbReference type="NCBI Taxonomy" id="353542"/>
    <lineage>
        <taxon>Eukaryota</taxon>
        <taxon>Fungi</taxon>
        <taxon>Dikarya</taxon>
        <taxon>Ascomycota</taxon>
        <taxon>Pezizomycotina</taxon>
        <taxon>Leotiomycetes</taxon>
        <taxon>Helotiales</taxon>
        <taxon>Hyphodiscaceae</taxon>
        <taxon>Hyphodiscus</taxon>
    </lineage>
</organism>
<keyword evidence="11" id="KW-1185">Reference proteome</keyword>
<sequence length="537" mass="57993">MSDLAQVKQEGDITVHDEGLSKTDEAAIAVAEEHSLSIRDAILHHKRILWWSFFFGMSAVGWGFDAQVNGAMISVPAFRLKFGYIFEGSPTLAASWQAAFNSCSSVGQFFGGFLCSWLADRLGRKPALLAGLVLVTGGIFGEVFANKNVEFLIGKLILGVGLGFYLTVGPLYCSEVSPVVLRGITTAGINFAIVIGQLLSNAAIKGFGARNDSWAYRGPFFIQLLFVGMYFLSLDIAGLILSALLAVGLPFAPESPWYYVRKNRMEDARKALQALHGPDVNIGPKLAILVKTVDEDMELTSSAKWIHCFQGTNLVRTFISTGVFACQHFTGIVFVLGFSTYFFELAGLQDGDAFDLGVGVTSCGVIGNLISWAVLNSFGRRKSFISGMVALTVVLFLIGILDVIPTSAAKWVQASLTVVYALFYQMSIGAIAFAVLGETSSPSLRAKTIGLATATQSVFGTVVNVVVPYLVNPDKANLKGKVGFIFGGLSTIATIWSFFYVPELKGRTFDEIDHMFQNKVSPRNMGSYSFTNGGEQS</sequence>
<dbReference type="OrthoDB" id="6612291at2759"/>
<dbReference type="EMBL" id="VNKQ01000017">
    <property type="protein sequence ID" value="KAG0645750.1"/>
    <property type="molecule type" value="Genomic_DNA"/>
</dbReference>
<dbReference type="InterPro" id="IPR003663">
    <property type="entry name" value="Sugar/inositol_transpt"/>
</dbReference>
<feature type="domain" description="Major facilitator superfamily (MFS) profile" evidence="9">
    <location>
        <begin position="51"/>
        <end position="505"/>
    </location>
</feature>
<dbReference type="InterPro" id="IPR005828">
    <property type="entry name" value="MFS_sugar_transport-like"/>
</dbReference>
<evidence type="ECO:0000256" key="1">
    <source>
        <dbReference type="ARBA" id="ARBA00004141"/>
    </source>
</evidence>
<protein>
    <submittedName>
        <fullName evidence="10">Maltose transport MAL11</fullName>
    </submittedName>
</protein>
<feature type="transmembrane region" description="Helical" evidence="8">
    <location>
        <begin position="220"/>
        <end position="252"/>
    </location>
</feature>
<accession>A0A9P6SQB3</accession>
<feature type="transmembrane region" description="Helical" evidence="8">
    <location>
        <begin position="314"/>
        <end position="336"/>
    </location>
</feature>
<evidence type="ECO:0000313" key="11">
    <source>
        <dbReference type="Proteomes" id="UP000785200"/>
    </source>
</evidence>
<evidence type="ECO:0000256" key="7">
    <source>
        <dbReference type="RuleBase" id="RU003346"/>
    </source>
</evidence>
<dbReference type="AlphaFoldDB" id="A0A9P6SQB3"/>
<gene>
    <name evidence="10" type="ORF">D0Z07_7789</name>
</gene>
<evidence type="ECO:0000256" key="5">
    <source>
        <dbReference type="ARBA" id="ARBA00022989"/>
    </source>
</evidence>
<dbReference type="NCBIfam" id="TIGR00879">
    <property type="entry name" value="SP"/>
    <property type="match status" value="1"/>
</dbReference>
<feature type="transmembrane region" description="Helical" evidence="8">
    <location>
        <begin position="449"/>
        <end position="470"/>
    </location>
</feature>
<evidence type="ECO:0000259" key="9">
    <source>
        <dbReference type="PROSITE" id="PS50850"/>
    </source>
</evidence>
<dbReference type="Proteomes" id="UP000785200">
    <property type="component" value="Unassembled WGS sequence"/>
</dbReference>
<feature type="transmembrane region" description="Helical" evidence="8">
    <location>
        <begin position="48"/>
        <end position="64"/>
    </location>
</feature>
<dbReference type="Pfam" id="PF00083">
    <property type="entry name" value="Sugar_tr"/>
    <property type="match status" value="1"/>
</dbReference>
<feature type="transmembrane region" description="Helical" evidence="8">
    <location>
        <begin position="384"/>
        <end position="404"/>
    </location>
</feature>
<dbReference type="PROSITE" id="PS50850">
    <property type="entry name" value="MFS"/>
    <property type="match status" value="1"/>
</dbReference>
<name>A0A9P6SQB3_9HELO</name>
<feature type="transmembrane region" description="Helical" evidence="8">
    <location>
        <begin position="482"/>
        <end position="501"/>
    </location>
</feature>
<dbReference type="PANTHER" id="PTHR48022">
    <property type="entry name" value="PLASTIDIC GLUCOSE TRANSPORTER 4"/>
    <property type="match status" value="1"/>
</dbReference>
<keyword evidence="5 8" id="KW-1133">Transmembrane helix</keyword>
<feature type="transmembrane region" description="Helical" evidence="8">
    <location>
        <begin position="416"/>
        <end position="437"/>
    </location>
</feature>
<reference evidence="10" key="1">
    <citation type="submission" date="2019-07" db="EMBL/GenBank/DDBJ databases">
        <title>Hyphodiscus hymeniophilus genome sequencing and assembly.</title>
        <authorList>
            <person name="Kramer G."/>
            <person name="Nodwell J."/>
        </authorList>
    </citation>
    <scope>NUCLEOTIDE SEQUENCE</scope>
    <source>
        <strain evidence="10">ATCC 34498</strain>
    </source>
</reference>
<dbReference type="Gene3D" id="1.20.1250.20">
    <property type="entry name" value="MFS general substrate transporter like domains"/>
    <property type="match status" value="1"/>
</dbReference>
<dbReference type="PANTHER" id="PTHR48022:SF51">
    <property type="entry name" value="ALPHA-GLUCOSIDE TRANSPORTER, PUTATIVE (AFU_ORTHOLOGUE AFUA_6G11920)-RELATED"/>
    <property type="match status" value="1"/>
</dbReference>
<dbReference type="GO" id="GO:0016020">
    <property type="term" value="C:membrane"/>
    <property type="evidence" value="ECO:0007669"/>
    <property type="project" value="UniProtKB-SubCell"/>
</dbReference>
<feature type="transmembrane region" description="Helical" evidence="8">
    <location>
        <begin position="151"/>
        <end position="172"/>
    </location>
</feature>
<evidence type="ECO:0000256" key="3">
    <source>
        <dbReference type="ARBA" id="ARBA00022448"/>
    </source>
</evidence>
<keyword evidence="6 8" id="KW-0472">Membrane</keyword>
<dbReference type="SUPFAM" id="SSF103473">
    <property type="entry name" value="MFS general substrate transporter"/>
    <property type="match status" value="1"/>
</dbReference>